<dbReference type="Pfam" id="PF02771">
    <property type="entry name" value="Acyl-CoA_dh_N"/>
    <property type="match status" value="1"/>
</dbReference>
<dbReference type="Gene3D" id="1.10.540.10">
    <property type="entry name" value="Acyl-CoA dehydrogenase/oxidase, N-terminal domain"/>
    <property type="match status" value="1"/>
</dbReference>
<gene>
    <name evidence="4" type="ORF">LK10_20415</name>
</gene>
<dbReference type="GO" id="GO:0003995">
    <property type="term" value="F:acyl-CoA dehydrogenase activity"/>
    <property type="evidence" value="ECO:0007669"/>
    <property type="project" value="TreeGrafter"/>
</dbReference>
<dbReference type="RefSeq" id="WP_043128122.1">
    <property type="nucleotide sequence ID" value="NZ_JTDL01000153.1"/>
</dbReference>
<dbReference type="PIRSF" id="PIRSF016578">
    <property type="entry name" value="HsaA"/>
    <property type="match status" value="1"/>
</dbReference>
<name>A0A0B2A9W2_9MICC</name>
<protein>
    <submittedName>
        <fullName evidence="4">Acyl-CoA dehydrogenase</fullName>
    </submittedName>
</protein>
<dbReference type="Gene3D" id="1.20.140.10">
    <property type="entry name" value="Butyryl-CoA Dehydrogenase, subunit A, domain 3"/>
    <property type="match status" value="1"/>
</dbReference>
<evidence type="ECO:0000259" key="3">
    <source>
        <dbReference type="Pfam" id="PF08028"/>
    </source>
</evidence>
<feature type="domain" description="Acyl-CoA dehydrogenase C-terminal" evidence="3">
    <location>
        <begin position="249"/>
        <end position="372"/>
    </location>
</feature>
<dbReference type="STRING" id="1338436.LK10_20415"/>
<keyword evidence="1" id="KW-0560">Oxidoreductase</keyword>
<organism evidence="4 5">
    <name type="scientific">Sinomonas humi</name>
    <dbReference type="NCBI Taxonomy" id="1338436"/>
    <lineage>
        <taxon>Bacteria</taxon>
        <taxon>Bacillati</taxon>
        <taxon>Actinomycetota</taxon>
        <taxon>Actinomycetes</taxon>
        <taxon>Micrococcales</taxon>
        <taxon>Micrococcaceae</taxon>
        <taxon>Sinomonas</taxon>
    </lineage>
</organism>
<dbReference type="GO" id="GO:0050660">
    <property type="term" value="F:flavin adenine dinucleotide binding"/>
    <property type="evidence" value="ECO:0007669"/>
    <property type="project" value="InterPro"/>
</dbReference>
<dbReference type="InterPro" id="IPR013786">
    <property type="entry name" value="AcylCoA_DH/ox_N"/>
</dbReference>
<dbReference type="InterPro" id="IPR037069">
    <property type="entry name" value="AcylCoA_DH/ox_N_sf"/>
</dbReference>
<evidence type="ECO:0000313" key="5">
    <source>
        <dbReference type="Proteomes" id="UP000030982"/>
    </source>
</evidence>
<dbReference type="SUPFAM" id="SSF56645">
    <property type="entry name" value="Acyl-CoA dehydrogenase NM domain-like"/>
    <property type="match status" value="1"/>
</dbReference>
<dbReference type="InterPro" id="IPR036250">
    <property type="entry name" value="AcylCo_DH-like_C"/>
</dbReference>
<evidence type="ECO:0000313" key="4">
    <source>
        <dbReference type="EMBL" id="KHL00319.1"/>
    </source>
</evidence>
<dbReference type="PANTHER" id="PTHR43884:SF25">
    <property type="entry name" value="ACYL-COA DEHYDROGENASE YDBM-RELATED"/>
    <property type="match status" value="1"/>
</dbReference>
<reference evidence="4 5" key="1">
    <citation type="submission" date="2014-09" db="EMBL/GenBank/DDBJ databases">
        <title>Genome sequence of Sinomonas sp. MUSC 117.</title>
        <authorList>
            <person name="Lee L.-H."/>
        </authorList>
    </citation>
    <scope>NUCLEOTIDE SEQUENCE [LARGE SCALE GENOMIC DNA]</scope>
    <source>
        <strain evidence="4 5">MUSC 117</strain>
    </source>
</reference>
<dbReference type="InterPro" id="IPR009100">
    <property type="entry name" value="AcylCoA_DH/oxidase_NM_dom_sf"/>
</dbReference>
<dbReference type="OrthoDB" id="3404950at2"/>
<dbReference type="InterPro" id="IPR013107">
    <property type="entry name" value="Acyl-CoA_DH_C"/>
</dbReference>
<dbReference type="Pfam" id="PF08028">
    <property type="entry name" value="Acyl-CoA_dh_2"/>
    <property type="match status" value="1"/>
</dbReference>
<dbReference type="EMBL" id="JTDL01000153">
    <property type="protein sequence ID" value="KHL00319.1"/>
    <property type="molecule type" value="Genomic_DNA"/>
</dbReference>
<evidence type="ECO:0000259" key="2">
    <source>
        <dbReference type="Pfam" id="PF02771"/>
    </source>
</evidence>
<proteinExistence type="predicted"/>
<dbReference type="Proteomes" id="UP000030982">
    <property type="component" value="Unassembled WGS sequence"/>
</dbReference>
<dbReference type="PANTHER" id="PTHR43884">
    <property type="entry name" value="ACYL-COA DEHYDROGENASE"/>
    <property type="match status" value="1"/>
</dbReference>
<dbReference type="InterPro" id="IPR046373">
    <property type="entry name" value="Acyl-CoA_Oxase/DH_mid-dom_sf"/>
</dbReference>
<sequence length="397" mass="42745">MRREEEDLALDPSAVLPDELLERIRSRAPGYDERNEFFREDFEELTAAGYLKAFVAKDDGGLGASLADVVRLQRRLAAAAPATALGVNMHLVWTGVARVFQARGDSSLDFVLEEAAAGEVFAFGISEAGNDSVLFDSTTTATPLPDGAYSFTGVKVFTSLSPVWTRMGTFGKDGTGPEPRLVYGFIRRDQPGWRHLDDWDTLGMRASQSCTTILEGAVAPADRIARTLPVGPNPDLLIFGIFAVFETLLAAVYTGIGERALELAVAAAHRRKSLRNGGRPYSQDPDVRWQLADAAIAVDGVLPQLERIAEDVDGIAERGSAWFPALSGLKHRATETARQVVEAAMRVGGGGGYFRSSELQRLYRDVLAGLYHPSDPESAHATVATALLGPIEDPAGS</sequence>
<evidence type="ECO:0000256" key="1">
    <source>
        <dbReference type="ARBA" id="ARBA00023002"/>
    </source>
</evidence>
<keyword evidence="5" id="KW-1185">Reference proteome</keyword>
<accession>A0A0B2A9W2</accession>
<feature type="domain" description="Acyl-CoA dehydrogenase/oxidase N-terminal" evidence="2">
    <location>
        <begin position="22"/>
        <end position="91"/>
    </location>
</feature>
<dbReference type="SUPFAM" id="SSF47203">
    <property type="entry name" value="Acyl-CoA dehydrogenase C-terminal domain-like"/>
    <property type="match status" value="1"/>
</dbReference>
<dbReference type="AlphaFoldDB" id="A0A0B2A9W2"/>
<dbReference type="Gene3D" id="2.40.110.10">
    <property type="entry name" value="Butyryl-CoA Dehydrogenase, subunit A, domain 2"/>
    <property type="match status" value="1"/>
</dbReference>
<comment type="caution">
    <text evidence="4">The sequence shown here is derived from an EMBL/GenBank/DDBJ whole genome shotgun (WGS) entry which is preliminary data.</text>
</comment>